<feature type="coiled-coil region" evidence="5">
    <location>
        <begin position="143"/>
        <end position="227"/>
    </location>
</feature>
<dbReference type="CDD" id="cd19800">
    <property type="entry name" value="Bbox2_xNF7-like"/>
    <property type="match status" value="1"/>
</dbReference>
<protein>
    <submittedName>
        <fullName evidence="8">Uncharacterized protein</fullName>
    </submittedName>
</protein>
<keyword evidence="5" id="KW-0175">Coiled coil</keyword>
<dbReference type="PANTHER" id="PTHR24103">
    <property type="entry name" value="E3 UBIQUITIN-PROTEIN LIGASE TRIM"/>
    <property type="match status" value="1"/>
</dbReference>
<dbReference type="Gene3D" id="3.30.160.60">
    <property type="entry name" value="Classic Zinc Finger"/>
    <property type="match status" value="1"/>
</dbReference>
<proteinExistence type="predicted"/>
<evidence type="ECO:0000313" key="8">
    <source>
        <dbReference type="Ensembl" id="ENSMMDP00005010939.1"/>
    </source>
</evidence>
<evidence type="ECO:0000313" key="9">
    <source>
        <dbReference type="Proteomes" id="UP000472263"/>
    </source>
</evidence>
<dbReference type="GeneTree" id="ENSGT00940000164374"/>
<dbReference type="InterPro" id="IPR013083">
    <property type="entry name" value="Znf_RING/FYVE/PHD"/>
</dbReference>
<dbReference type="SUPFAM" id="SSF57845">
    <property type="entry name" value="B-box zinc-binding domain"/>
    <property type="match status" value="1"/>
</dbReference>
<evidence type="ECO:0000256" key="5">
    <source>
        <dbReference type="SAM" id="Coils"/>
    </source>
</evidence>
<feature type="domain" description="B box-type" evidence="7">
    <location>
        <begin position="101"/>
        <end position="142"/>
    </location>
</feature>
<dbReference type="Gene3D" id="2.60.120.920">
    <property type="match status" value="1"/>
</dbReference>
<evidence type="ECO:0000256" key="2">
    <source>
        <dbReference type="ARBA" id="ARBA00022771"/>
    </source>
</evidence>
<dbReference type="PROSITE" id="PS50119">
    <property type="entry name" value="ZF_BBOX"/>
    <property type="match status" value="1"/>
</dbReference>
<dbReference type="InterPro" id="IPR003879">
    <property type="entry name" value="Butyrophylin_SPRY"/>
</dbReference>
<evidence type="ECO:0000259" key="6">
    <source>
        <dbReference type="PROSITE" id="PS50089"/>
    </source>
</evidence>
<evidence type="ECO:0000256" key="3">
    <source>
        <dbReference type="ARBA" id="ARBA00022833"/>
    </source>
</evidence>
<dbReference type="InterPro" id="IPR050143">
    <property type="entry name" value="TRIM/RBCC"/>
</dbReference>
<keyword evidence="2 4" id="KW-0863">Zinc-finger</keyword>
<organism evidence="8 9">
    <name type="scientific">Myripristis murdjan</name>
    <name type="common">pinecone soldierfish</name>
    <dbReference type="NCBI Taxonomy" id="586833"/>
    <lineage>
        <taxon>Eukaryota</taxon>
        <taxon>Metazoa</taxon>
        <taxon>Chordata</taxon>
        <taxon>Craniata</taxon>
        <taxon>Vertebrata</taxon>
        <taxon>Euteleostomi</taxon>
        <taxon>Actinopterygii</taxon>
        <taxon>Neopterygii</taxon>
        <taxon>Teleostei</taxon>
        <taxon>Neoteleostei</taxon>
        <taxon>Acanthomorphata</taxon>
        <taxon>Holocentriformes</taxon>
        <taxon>Holocentridae</taxon>
        <taxon>Myripristis</taxon>
    </lineage>
</organism>
<evidence type="ECO:0000259" key="7">
    <source>
        <dbReference type="PROSITE" id="PS50119"/>
    </source>
</evidence>
<dbReference type="SUPFAM" id="SSF57850">
    <property type="entry name" value="RING/U-box"/>
    <property type="match status" value="1"/>
</dbReference>
<keyword evidence="9" id="KW-1185">Reference proteome</keyword>
<dbReference type="PROSITE" id="PS50089">
    <property type="entry name" value="ZF_RING_2"/>
    <property type="match status" value="1"/>
</dbReference>
<dbReference type="InterPro" id="IPR000315">
    <property type="entry name" value="Znf_B-box"/>
</dbReference>
<dbReference type="PRINTS" id="PR01407">
    <property type="entry name" value="BUTYPHLNCDUF"/>
</dbReference>
<feature type="domain" description="RING-type" evidence="6">
    <location>
        <begin position="11"/>
        <end position="49"/>
    </location>
</feature>
<dbReference type="Pfam" id="PF13923">
    <property type="entry name" value="zf-C3HC4_2"/>
    <property type="match status" value="1"/>
</dbReference>
<dbReference type="SMART" id="SM00336">
    <property type="entry name" value="BBOX"/>
    <property type="match status" value="1"/>
</dbReference>
<reference evidence="8" key="2">
    <citation type="submission" date="2025-08" db="UniProtKB">
        <authorList>
            <consortium name="Ensembl"/>
        </authorList>
    </citation>
    <scope>IDENTIFICATION</scope>
</reference>
<dbReference type="InterPro" id="IPR017907">
    <property type="entry name" value="Znf_RING_CS"/>
</dbReference>
<dbReference type="InterPro" id="IPR001841">
    <property type="entry name" value="Znf_RING"/>
</dbReference>
<sequence length="482" mass="55124">MEDSISKDLTCSICLTIFTDPVSLLCGHSFCRECITNSLSIKDQCPQCRTTVPKEEKYLPTSHILKSLAEKAKEAEKIKTKQRDETTGVSFIYLFIDVMSVSESLCPEHEEKLKLFCETDRQLACVICRDGEKHDGHKFKPIREAATSLRRELEKGMEHLSDEIHAIESLANMQREEITKTHVMSQQLMTQISTQFEEMHQFLRQREEEIKNELKEKEREAVEEMTEKFKAMDLALSESRELQVKGTAALEISDSVKFLQSWTEVNNMLTPECLFRPRANDLQVARTSLSLGPYESHLQFFVWKEMLQVVKPRAELLSLRGKNTDVTVSDDLRSLLCTPKKFSFSRENDIYHTLNYSFKTSSFGSGQARSSFEFGSMDASKPSGFGSTHAPQTFGGHFLKYDGQKYVISNQSSVTELTFTDRPRKIGIYLNCSSKELSFYDADKMKHVHTLSSSLMSLPVSAYFNIGHSEDIDRNPLTVCWY</sequence>
<dbReference type="SUPFAM" id="SSF49899">
    <property type="entry name" value="Concanavalin A-like lectins/glucanases"/>
    <property type="match status" value="1"/>
</dbReference>
<dbReference type="AlphaFoldDB" id="A0A667XEL5"/>
<evidence type="ECO:0000256" key="1">
    <source>
        <dbReference type="ARBA" id="ARBA00022723"/>
    </source>
</evidence>
<keyword evidence="1" id="KW-0479">Metal-binding</keyword>
<evidence type="ECO:0000256" key="4">
    <source>
        <dbReference type="PROSITE-ProRule" id="PRU00024"/>
    </source>
</evidence>
<dbReference type="InterPro" id="IPR013320">
    <property type="entry name" value="ConA-like_dom_sf"/>
</dbReference>
<name>A0A667XEL5_9TELE</name>
<reference evidence="8" key="3">
    <citation type="submission" date="2025-09" db="UniProtKB">
        <authorList>
            <consortium name="Ensembl"/>
        </authorList>
    </citation>
    <scope>IDENTIFICATION</scope>
</reference>
<dbReference type="InterPro" id="IPR043136">
    <property type="entry name" value="B30.2/SPRY_sf"/>
</dbReference>
<dbReference type="GO" id="GO:0008270">
    <property type="term" value="F:zinc ion binding"/>
    <property type="evidence" value="ECO:0007669"/>
    <property type="project" value="UniProtKB-KW"/>
</dbReference>
<reference evidence="8" key="1">
    <citation type="submission" date="2019-06" db="EMBL/GenBank/DDBJ databases">
        <authorList>
            <consortium name="Wellcome Sanger Institute Data Sharing"/>
        </authorList>
    </citation>
    <scope>NUCLEOTIDE SEQUENCE [LARGE SCALE GENOMIC DNA]</scope>
</reference>
<dbReference type="InParanoid" id="A0A667XEL5"/>
<dbReference type="Ensembl" id="ENSMMDT00005011275.1">
    <property type="protein sequence ID" value="ENSMMDP00005010939.1"/>
    <property type="gene ID" value="ENSMMDG00005005919.1"/>
</dbReference>
<dbReference type="Proteomes" id="UP000472263">
    <property type="component" value="Chromosome 7"/>
</dbReference>
<dbReference type="SMART" id="SM00184">
    <property type="entry name" value="RING"/>
    <property type="match status" value="1"/>
</dbReference>
<dbReference type="Gene3D" id="3.30.40.10">
    <property type="entry name" value="Zinc/RING finger domain, C3HC4 (zinc finger)"/>
    <property type="match status" value="1"/>
</dbReference>
<accession>A0A667XEL5</accession>
<keyword evidence="3" id="KW-0862">Zinc</keyword>
<dbReference type="Pfam" id="PF00643">
    <property type="entry name" value="zf-B_box"/>
    <property type="match status" value="1"/>
</dbReference>
<dbReference type="FunCoup" id="A0A667XEL5">
    <property type="interactions" value="2"/>
</dbReference>
<dbReference type="PROSITE" id="PS00518">
    <property type="entry name" value="ZF_RING_1"/>
    <property type="match status" value="1"/>
</dbReference>